<keyword evidence="1" id="KW-1133">Transmembrane helix</keyword>
<dbReference type="EMBL" id="JBIAHM010000011">
    <property type="protein sequence ID" value="MFE9602828.1"/>
    <property type="molecule type" value="Genomic_DNA"/>
</dbReference>
<protein>
    <submittedName>
        <fullName evidence="2">Uncharacterized protein</fullName>
    </submittedName>
</protein>
<evidence type="ECO:0000313" key="3">
    <source>
        <dbReference type="Proteomes" id="UP001601303"/>
    </source>
</evidence>
<organism evidence="2 3">
    <name type="scientific">Streptomyces hokutonensis</name>
    <dbReference type="NCBI Taxonomy" id="1306990"/>
    <lineage>
        <taxon>Bacteria</taxon>
        <taxon>Bacillati</taxon>
        <taxon>Actinomycetota</taxon>
        <taxon>Actinomycetes</taxon>
        <taxon>Kitasatosporales</taxon>
        <taxon>Streptomycetaceae</taxon>
        <taxon>Streptomyces</taxon>
    </lineage>
</organism>
<gene>
    <name evidence="2" type="ORF">ACFYNQ_30235</name>
</gene>
<name>A0ABW6MBX0_9ACTN</name>
<dbReference type="RefSeq" id="WP_388110987.1">
    <property type="nucleotide sequence ID" value="NZ_JBIAHM010000011.1"/>
</dbReference>
<accession>A0ABW6MBX0</accession>
<evidence type="ECO:0000256" key="1">
    <source>
        <dbReference type="SAM" id="Phobius"/>
    </source>
</evidence>
<comment type="caution">
    <text evidence="2">The sequence shown here is derived from an EMBL/GenBank/DDBJ whole genome shotgun (WGS) entry which is preliminary data.</text>
</comment>
<dbReference type="Proteomes" id="UP001601303">
    <property type="component" value="Unassembled WGS sequence"/>
</dbReference>
<reference evidence="2 3" key="1">
    <citation type="submission" date="2024-10" db="EMBL/GenBank/DDBJ databases">
        <title>The Natural Products Discovery Center: Release of the First 8490 Sequenced Strains for Exploring Actinobacteria Biosynthetic Diversity.</title>
        <authorList>
            <person name="Kalkreuter E."/>
            <person name="Kautsar S.A."/>
            <person name="Yang D."/>
            <person name="Bader C.D."/>
            <person name="Teijaro C.N."/>
            <person name="Fluegel L."/>
            <person name="Davis C.M."/>
            <person name="Simpson J.R."/>
            <person name="Lauterbach L."/>
            <person name="Steele A.D."/>
            <person name="Gui C."/>
            <person name="Meng S."/>
            <person name="Li G."/>
            <person name="Viehrig K."/>
            <person name="Ye F."/>
            <person name="Su P."/>
            <person name="Kiefer A.F."/>
            <person name="Nichols A."/>
            <person name="Cepeda A.J."/>
            <person name="Yan W."/>
            <person name="Fan B."/>
            <person name="Jiang Y."/>
            <person name="Adhikari A."/>
            <person name="Zheng C.-J."/>
            <person name="Schuster L."/>
            <person name="Cowan T.M."/>
            <person name="Smanski M.J."/>
            <person name="Chevrette M.G."/>
            <person name="De Carvalho L.P.S."/>
            <person name="Shen B."/>
        </authorList>
    </citation>
    <scope>NUCLEOTIDE SEQUENCE [LARGE SCALE GENOMIC DNA]</scope>
    <source>
        <strain evidence="2 3">NPDC006488</strain>
    </source>
</reference>
<keyword evidence="3" id="KW-1185">Reference proteome</keyword>
<evidence type="ECO:0000313" key="2">
    <source>
        <dbReference type="EMBL" id="MFE9602828.1"/>
    </source>
</evidence>
<feature type="transmembrane region" description="Helical" evidence="1">
    <location>
        <begin position="54"/>
        <end position="74"/>
    </location>
</feature>
<proteinExistence type="predicted"/>
<sequence length="210" mass="22942">MSARTTFEDRLLAELKREILLRETAKSGTAVADGGTDRAGEHTSVRRFFTPRRIAVVVAACAAAWLAAVTVPGAPAGSKAYAVERHDDGTVTLTFQDQAIDVAAQRELARKVRPWGIEVTVDVLPRGYVCERSQVTPLSKVDRYGHLVPLIPLRGTWKLPSTWQGTLRRGNVLAFENTKGSSRPRAVEFYATRSEAEPCVAVEIALPDDS</sequence>
<keyword evidence="1" id="KW-0472">Membrane</keyword>
<keyword evidence="1" id="KW-0812">Transmembrane</keyword>